<evidence type="ECO:0000256" key="1">
    <source>
        <dbReference type="SAM" id="MobiDB-lite"/>
    </source>
</evidence>
<dbReference type="EMBL" id="JAKXMK010000053">
    <property type="protein sequence ID" value="MCH6171977.1"/>
    <property type="molecule type" value="Genomic_DNA"/>
</dbReference>
<reference evidence="2 3" key="1">
    <citation type="submission" date="2022-03" db="EMBL/GenBank/DDBJ databases">
        <title>Pseudonocardia alaer sp. nov., a novel actinomycete isolated from reed forest soil.</title>
        <authorList>
            <person name="Wang L."/>
        </authorList>
    </citation>
    <scope>NUCLEOTIDE SEQUENCE [LARGE SCALE GENOMIC DNA]</scope>
    <source>
        <strain evidence="2 3">Y-16303</strain>
    </source>
</reference>
<protein>
    <submittedName>
        <fullName evidence="2">Uncharacterized protein</fullName>
    </submittedName>
</protein>
<proteinExistence type="predicted"/>
<feature type="region of interest" description="Disordered" evidence="1">
    <location>
        <begin position="284"/>
        <end position="323"/>
    </location>
</feature>
<sequence length="432" mass="47457">MRAQEKRTDTTHERSVSRRLPRSTSAAGLLGLQGAAGNAAVTRAIHARRLELAHAPHVQRPAVQNVLLSTARPLVATIGTEMRTRFGRTDLSNAGDAAVVQMIGQAGQAPDMHRHSAGCGHREVGQPTVQRSAVHEVHTDNGSGLRVSDPSEPHAGGATSGAAVSGAKESAASAPGSQAGMQTVQRYYQDDEFRIRHTRDNQYAVDGMSEDYRSRVLWVRERARGPRYCVPVNGRHRTMLDGVYRAYVPSTQFYADCVQTAEDIMHNAPRELGNEDSQFRGTGQVFGRDEEGNITGALEYDRKRRGRGKPRGRGNPNLHERPSLGQAYAMVETNYRDDVDKDGDIVLDENGRPRRVPNNKSHYPYHAAAVVAEDGEDQVTLEETAGDAHAERRDQAGWFSLYRVGDEELSFFGQQKNQFSKGAVAVVIEARL</sequence>
<comment type="caution">
    <text evidence="2">The sequence shown here is derived from an EMBL/GenBank/DDBJ whole genome shotgun (WGS) entry which is preliminary data.</text>
</comment>
<feature type="compositionally biased region" description="Basic residues" evidence="1">
    <location>
        <begin position="303"/>
        <end position="312"/>
    </location>
</feature>
<accession>A0ABS9TTT5</accession>
<dbReference type="Proteomes" id="UP001299970">
    <property type="component" value="Unassembled WGS sequence"/>
</dbReference>
<keyword evidence="3" id="KW-1185">Reference proteome</keyword>
<evidence type="ECO:0000313" key="2">
    <source>
        <dbReference type="EMBL" id="MCH6171977.1"/>
    </source>
</evidence>
<dbReference type="RefSeq" id="WP_241042784.1">
    <property type="nucleotide sequence ID" value="NZ_BAAAJF010000027.1"/>
</dbReference>
<organism evidence="2 3">
    <name type="scientific">Pseudonocardia alaniniphila</name>
    <dbReference type="NCBI Taxonomy" id="75291"/>
    <lineage>
        <taxon>Bacteria</taxon>
        <taxon>Bacillati</taxon>
        <taxon>Actinomycetota</taxon>
        <taxon>Actinomycetes</taxon>
        <taxon>Pseudonocardiales</taxon>
        <taxon>Pseudonocardiaceae</taxon>
        <taxon>Pseudonocardia</taxon>
    </lineage>
</organism>
<feature type="region of interest" description="Disordered" evidence="1">
    <location>
        <begin position="1"/>
        <end position="25"/>
    </location>
</feature>
<feature type="compositionally biased region" description="Low complexity" evidence="1">
    <location>
        <begin position="155"/>
        <end position="167"/>
    </location>
</feature>
<feature type="region of interest" description="Disordered" evidence="1">
    <location>
        <begin position="136"/>
        <end position="181"/>
    </location>
</feature>
<evidence type="ECO:0000313" key="3">
    <source>
        <dbReference type="Proteomes" id="UP001299970"/>
    </source>
</evidence>
<name>A0ABS9TTT5_9PSEU</name>
<feature type="compositionally biased region" description="Basic and acidic residues" evidence="1">
    <location>
        <begin position="1"/>
        <end position="16"/>
    </location>
</feature>
<gene>
    <name evidence="2" type="ORF">MMF94_40375</name>
</gene>